<sequence length="519" mass="57955">MKFHLATCLVFALTTVEAVGASSWFSKAVYNKWHETELERWLSDHDIPYPSPADRRDLESLVKTNWETKVQKPMGHVVDQTADQWHNTREWIFDTWSDSQIKAFLDRHGIPCPQPRQRDVLLQTARENYETVANKLGEAAHYPGNWLYEQWTESDLKSWLDERGWPAPQPTTRDRLVASVRRNARLASLRARSIAASAAASAEAAQATLSEALFQAWSDSELKKFLDENDVKVPQGSRRNELIALARKHRALLVSQASAASATVSSSASDLFGAATTKAGNEYAQATDDAELRKEEAFDTAVDAWSNSRLKGFLDARGIPVPQSNKRDELLAKVRLHKHKAATGYNAWTFDTWTTENLKKYLSSMNDKAAQRADVTRDELVKHAQDTYAKASKAGGANWASATSYMAQATDAAKDTSFDTWTHSDLKAYLDSYGIPVYQGSNINELRAAARRHAEYFKYGTSSPQGTIYAKLQEATNWVLDQIKIGASSGRAQGQEAAEKAKDKLSEATEEINSERSEL</sequence>
<name>A0A2I2GJB6_9EURO</name>
<evidence type="ECO:0000313" key="4">
    <source>
        <dbReference type="Proteomes" id="UP000234275"/>
    </source>
</evidence>
<dbReference type="STRING" id="1392250.A0A2I2GJB6"/>
<dbReference type="RefSeq" id="XP_024708275.1">
    <property type="nucleotide sequence ID" value="XM_024842354.1"/>
</dbReference>
<reference evidence="3 4" key="1">
    <citation type="submission" date="2016-12" db="EMBL/GenBank/DDBJ databases">
        <title>The genomes of Aspergillus section Nigri reveals drivers in fungal speciation.</title>
        <authorList>
            <consortium name="DOE Joint Genome Institute"/>
            <person name="Vesth T.C."/>
            <person name="Nybo J."/>
            <person name="Theobald S."/>
            <person name="Brandl J."/>
            <person name="Frisvad J.C."/>
            <person name="Nielsen K.F."/>
            <person name="Lyhne E.K."/>
            <person name="Kogle M.E."/>
            <person name="Kuo A."/>
            <person name="Riley R."/>
            <person name="Clum A."/>
            <person name="Nolan M."/>
            <person name="Lipzen A."/>
            <person name="Salamov A."/>
            <person name="Henrissat B."/>
            <person name="Wiebenga A."/>
            <person name="De Vries R.P."/>
            <person name="Grigoriev I.V."/>
            <person name="Mortensen U.H."/>
            <person name="Andersen M.R."/>
            <person name="Baker S.E."/>
        </authorList>
    </citation>
    <scope>NUCLEOTIDE SEQUENCE [LARGE SCALE GENOMIC DNA]</scope>
    <source>
        <strain evidence="3 4">IBT 23096</strain>
    </source>
</reference>
<feature type="region of interest" description="Disordered" evidence="1">
    <location>
        <begin position="489"/>
        <end position="519"/>
    </location>
</feature>
<dbReference type="VEuPathDB" id="FungiDB:P170DRAFT_119663"/>
<dbReference type="OrthoDB" id="2527403at2759"/>
<evidence type="ECO:0000256" key="1">
    <source>
        <dbReference type="SAM" id="MobiDB-lite"/>
    </source>
</evidence>
<accession>A0A2I2GJB6</accession>
<comment type="caution">
    <text evidence="3">The sequence shown here is derived from an EMBL/GenBank/DDBJ whole genome shotgun (WGS) entry which is preliminary data.</text>
</comment>
<protein>
    <recommendedName>
        <fullName evidence="5">Stress response protein</fullName>
    </recommendedName>
</protein>
<dbReference type="Pfam" id="PF10281">
    <property type="entry name" value="Ish1"/>
    <property type="match status" value="6"/>
</dbReference>
<dbReference type="AlphaFoldDB" id="A0A2I2GJB6"/>
<organism evidence="3 4">
    <name type="scientific">Aspergillus steynii IBT 23096</name>
    <dbReference type="NCBI Taxonomy" id="1392250"/>
    <lineage>
        <taxon>Eukaryota</taxon>
        <taxon>Fungi</taxon>
        <taxon>Dikarya</taxon>
        <taxon>Ascomycota</taxon>
        <taxon>Pezizomycotina</taxon>
        <taxon>Eurotiomycetes</taxon>
        <taxon>Eurotiomycetidae</taxon>
        <taxon>Eurotiales</taxon>
        <taxon>Aspergillaceae</taxon>
        <taxon>Aspergillus</taxon>
        <taxon>Aspergillus subgen. Circumdati</taxon>
    </lineage>
</organism>
<feature type="signal peptide" evidence="2">
    <location>
        <begin position="1"/>
        <end position="18"/>
    </location>
</feature>
<keyword evidence="2" id="KW-0732">Signal</keyword>
<dbReference type="GeneID" id="36550049"/>
<feature type="chain" id="PRO_5014162877" description="Stress response protein" evidence="2">
    <location>
        <begin position="19"/>
        <end position="519"/>
    </location>
</feature>
<proteinExistence type="predicted"/>
<dbReference type="Proteomes" id="UP000234275">
    <property type="component" value="Unassembled WGS sequence"/>
</dbReference>
<feature type="compositionally biased region" description="Basic and acidic residues" evidence="1">
    <location>
        <begin position="497"/>
        <end position="519"/>
    </location>
</feature>
<evidence type="ECO:0000313" key="3">
    <source>
        <dbReference type="EMBL" id="PLB52973.1"/>
    </source>
</evidence>
<dbReference type="InterPro" id="IPR018803">
    <property type="entry name" value="Ish1/Msc1-like"/>
</dbReference>
<keyword evidence="4" id="KW-1185">Reference proteome</keyword>
<evidence type="ECO:0008006" key="5">
    <source>
        <dbReference type="Google" id="ProtNLM"/>
    </source>
</evidence>
<gene>
    <name evidence="3" type="ORF">P170DRAFT_119663</name>
</gene>
<dbReference type="EMBL" id="MSFO01000002">
    <property type="protein sequence ID" value="PLB52973.1"/>
    <property type="molecule type" value="Genomic_DNA"/>
</dbReference>
<evidence type="ECO:0000256" key="2">
    <source>
        <dbReference type="SAM" id="SignalP"/>
    </source>
</evidence>